<evidence type="ECO:0000256" key="3">
    <source>
        <dbReference type="ARBA" id="ARBA00022840"/>
    </source>
</evidence>
<dbReference type="NCBIfam" id="TIGR02727">
    <property type="entry name" value="MTHFS_bact"/>
    <property type="match status" value="1"/>
</dbReference>
<accession>A0ABW1WJT3</accession>
<dbReference type="Gene3D" id="3.40.50.10420">
    <property type="entry name" value="NagB/RpiA/CoA transferase-like"/>
    <property type="match status" value="1"/>
</dbReference>
<evidence type="ECO:0000313" key="6">
    <source>
        <dbReference type="Proteomes" id="UP001596267"/>
    </source>
</evidence>
<dbReference type="PANTHER" id="PTHR23407">
    <property type="entry name" value="ATPASE INHIBITOR/5-FORMYLTETRAHYDROFOLATE CYCLO-LIGASE"/>
    <property type="match status" value="1"/>
</dbReference>
<keyword evidence="5" id="KW-0436">Ligase</keyword>
<comment type="caution">
    <text evidence="5">The sequence shown here is derived from an EMBL/GenBank/DDBJ whole genome shotgun (WGS) entry which is preliminary data.</text>
</comment>
<dbReference type="InterPro" id="IPR002698">
    <property type="entry name" value="FTHF_cligase"/>
</dbReference>
<dbReference type="SUPFAM" id="SSF100950">
    <property type="entry name" value="NagB/RpiA/CoA transferase-like"/>
    <property type="match status" value="1"/>
</dbReference>
<keyword evidence="6" id="KW-1185">Reference proteome</keyword>
<dbReference type="Pfam" id="PF01812">
    <property type="entry name" value="5-FTHF_cyc-lig"/>
    <property type="match status" value="1"/>
</dbReference>
<protein>
    <recommendedName>
        <fullName evidence="4">5-formyltetrahydrofolate cyclo-ligase</fullName>
        <ecNumber evidence="4">6.3.3.2</ecNumber>
    </recommendedName>
</protein>
<sequence length="197" mass="22919">MNLQKQKIRNQILHEMEQIDETLFTEKCKKVRNRLFDSDLWKNTKTLGITLSIGREIETMAIITRAWAEKKRVAVPKCDPSDRSLHFYKLDSFRQLESGYFGLMEPITEKTRAVDKHAIDLLIVPGVGFDLNGYRIGYGGGYYDRFLQRFSGLTVSLLLQMQLIDAVPVEEHDQNVDWLITEDNSYQVKKAMNEKEK</sequence>
<dbReference type="EC" id="6.3.3.2" evidence="4"/>
<dbReference type="PIRSF" id="PIRSF006806">
    <property type="entry name" value="FTHF_cligase"/>
    <property type="match status" value="1"/>
</dbReference>
<proteinExistence type="inferred from homology"/>
<dbReference type="InterPro" id="IPR024185">
    <property type="entry name" value="FTHF_cligase-like_sf"/>
</dbReference>
<evidence type="ECO:0000256" key="2">
    <source>
        <dbReference type="ARBA" id="ARBA00022741"/>
    </source>
</evidence>
<comment type="catalytic activity">
    <reaction evidence="4">
        <text>(6S)-5-formyl-5,6,7,8-tetrahydrofolate + ATP = (6R)-5,10-methenyltetrahydrofolate + ADP + phosphate</text>
        <dbReference type="Rhea" id="RHEA:10488"/>
        <dbReference type="ChEBI" id="CHEBI:30616"/>
        <dbReference type="ChEBI" id="CHEBI:43474"/>
        <dbReference type="ChEBI" id="CHEBI:57455"/>
        <dbReference type="ChEBI" id="CHEBI:57457"/>
        <dbReference type="ChEBI" id="CHEBI:456216"/>
        <dbReference type="EC" id="6.3.3.2"/>
    </reaction>
</comment>
<keyword evidence="2 4" id="KW-0547">Nucleotide-binding</keyword>
<keyword evidence="4" id="KW-0460">Magnesium</keyword>
<organism evidence="5 6">
    <name type="scientific">Sporolactobacillus kofuensis</name>
    <dbReference type="NCBI Taxonomy" id="269672"/>
    <lineage>
        <taxon>Bacteria</taxon>
        <taxon>Bacillati</taxon>
        <taxon>Bacillota</taxon>
        <taxon>Bacilli</taxon>
        <taxon>Bacillales</taxon>
        <taxon>Sporolactobacillaceae</taxon>
        <taxon>Sporolactobacillus</taxon>
    </lineage>
</organism>
<comment type="similarity">
    <text evidence="1 4">Belongs to the 5-formyltetrahydrofolate cyclo-ligase family.</text>
</comment>
<dbReference type="Proteomes" id="UP001596267">
    <property type="component" value="Unassembled WGS sequence"/>
</dbReference>
<evidence type="ECO:0000256" key="4">
    <source>
        <dbReference type="RuleBase" id="RU361279"/>
    </source>
</evidence>
<reference evidence="6" key="1">
    <citation type="journal article" date="2019" name="Int. J. Syst. Evol. Microbiol.">
        <title>The Global Catalogue of Microorganisms (GCM) 10K type strain sequencing project: providing services to taxonomists for standard genome sequencing and annotation.</title>
        <authorList>
            <consortium name="The Broad Institute Genomics Platform"/>
            <consortium name="The Broad Institute Genome Sequencing Center for Infectious Disease"/>
            <person name="Wu L."/>
            <person name="Ma J."/>
        </authorList>
    </citation>
    <scope>NUCLEOTIDE SEQUENCE [LARGE SCALE GENOMIC DNA]</scope>
    <source>
        <strain evidence="6">CCUG 42001</strain>
    </source>
</reference>
<gene>
    <name evidence="5" type="ORF">ACFP7A_13565</name>
</gene>
<dbReference type="InterPro" id="IPR037171">
    <property type="entry name" value="NagB/RpiA_transferase-like"/>
</dbReference>
<evidence type="ECO:0000256" key="1">
    <source>
        <dbReference type="ARBA" id="ARBA00010638"/>
    </source>
</evidence>
<comment type="cofactor">
    <cofactor evidence="4">
        <name>Mg(2+)</name>
        <dbReference type="ChEBI" id="CHEBI:18420"/>
    </cofactor>
</comment>
<keyword evidence="3 4" id="KW-0067">ATP-binding</keyword>
<dbReference type="PANTHER" id="PTHR23407:SF1">
    <property type="entry name" value="5-FORMYLTETRAHYDROFOLATE CYCLO-LIGASE"/>
    <property type="match status" value="1"/>
</dbReference>
<dbReference type="EMBL" id="JBHSTQ010000019">
    <property type="protein sequence ID" value="MFC6387618.1"/>
    <property type="molecule type" value="Genomic_DNA"/>
</dbReference>
<name>A0ABW1WJT3_9BACL</name>
<keyword evidence="4" id="KW-0479">Metal-binding</keyword>
<evidence type="ECO:0000313" key="5">
    <source>
        <dbReference type="EMBL" id="MFC6387618.1"/>
    </source>
</evidence>
<dbReference type="RefSeq" id="WP_253076817.1">
    <property type="nucleotide sequence ID" value="NZ_JAMXWN010000012.1"/>
</dbReference>
<dbReference type="GO" id="GO:0030272">
    <property type="term" value="F:5-formyltetrahydrofolate cyclo-ligase activity"/>
    <property type="evidence" value="ECO:0007669"/>
    <property type="project" value="UniProtKB-EC"/>
</dbReference>